<evidence type="ECO:0000256" key="6">
    <source>
        <dbReference type="ARBA" id="ARBA00023136"/>
    </source>
</evidence>
<keyword evidence="2 7" id="KW-0813">Transport</keyword>
<keyword evidence="10" id="KW-1185">Reference proteome</keyword>
<reference evidence="9 10" key="1">
    <citation type="submission" date="2021-02" db="EMBL/GenBank/DDBJ databases">
        <title>Alicyclobacillus curvatus sp. nov. and Alicyclobacillus mengziensis sp. nov., two acidophilic bacteria isolated from acid mine drainage.</title>
        <authorList>
            <person name="Huang Y."/>
        </authorList>
    </citation>
    <scope>NUCLEOTIDE SEQUENCE [LARGE SCALE GENOMIC DNA]</scope>
    <source>
        <strain evidence="9 10">S30H14</strain>
    </source>
</reference>
<evidence type="ECO:0000256" key="7">
    <source>
        <dbReference type="RuleBase" id="RU363032"/>
    </source>
</evidence>
<accession>A0A9X7VWV1</accession>
<keyword evidence="3" id="KW-1003">Cell membrane</keyword>
<dbReference type="PANTHER" id="PTHR30193:SF37">
    <property type="entry name" value="INNER MEMBRANE ABC TRANSPORTER PERMEASE PROTEIN YCJO"/>
    <property type="match status" value="1"/>
</dbReference>
<feature type="transmembrane region" description="Helical" evidence="7">
    <location>
        <begin position="95"/>
        <end position="116"/>
    </location>
</feature>
<gene>
    <name evidence="9" type="ORF">JZ786_16140</name>
</gene>
<dbReference type="InterPro" id="IPR051393">
    <property type="entry name" value="ABC_transporter_permease"/>
</dbReference>
<dbReference type="InterPro" id="IPR035906">
    <property type="entry name" value="MetI-like_sf"/>
</dbReference>
<comment type="subcellular location">
    <subcellularLocation>
        <location evidence="1 7">Cell membrane</location>
        <topology evidence="1 7">Multi-pass membrane protein</topology>
    </subcellularLocation>
</comment>
<dbReference type="GO" id="GO:0055085">
    <property type="term" value="P:transmembrane transport"/>
    <property type="evidence" value="ECO:0007669"/>
    <property type="project" value="InterPro"/>
</dbReference>
<name>A0A9X7VWV1_9BACL</name>
<dbReference type="PROSITE" id="PS50928">
    <property type="entry name" value="ABC_TM1"/>
    <property type="match status" value="1"/>
</dbReference>
<sequence length="316" mass="35512">MALQERKLQSNRLVVNYEALKKRTRVRKEFGLAMLLLFPAVLFLLVFVYIPSIMALVLAFFHYKLGGVGTTWAGISNFRDAFQLNVFRESVVNTFYYAAMMIPSTVIVSVSLAFLINRATKTFAFVRTLILIPYVTPAVGTAIGWLWIFNPTYGLANGLLHWLGLPMSQWLQSPRMAMPAIAIYSLWHGVGFDVVIVMSAIATLPKDVLEAASVDGANSWRRFLRVTLPLISPTMFFLVLVTTIGTLQSFSQIYALSGGSGGPEYSTTTLLFLVYETAFKYNHISYGAAMAILLVILIMMFTMVQRWIGKRFVFYE</sequence>
<feature type="transmembrane region" description="Helical" evidence="7">
    <location>
        <begin position="128"/>
        <end position="148"/>
    </location>
</feature>
<organism evidence="9 10">
    <name type="scientific">Alicyclobacillus mengziensis</name>
    <dbReference type="NCBI Taxonomy" id="2931921"/>
    <lineage>
        <taxon>Bacteria</taxon>
        <taxon>Bacillati</taxon>
        <taxon>Bacillota</taxon>
        <taxon>Bacilli</taxon>
        <taxon>Bacillales</taxon>
        <taxon>Alicyclobacillaceae</taxon>
        <taxon>Alicyclobacillus</taxon>
    </lineage>
</organism>
<keyword evidence="4 7" id="KW-0812">Transmembrane</keyword>
<evidence type="ECO:0000256" key="3">
    <source>
        <dbReference type="ARBA" id="ARBA00022475"/>
    </source>
</evidence>
<dbReference type="Pfam" id="PF00528">
    <property type="entry name" value="BPD_transp_1"/>
    <property type="match status" value="1"/>
</dbReference>
<evidence type="ECO:0000256" key="5">
    <source>
        <dbReference type="ARBA" id="ARBA00022989"/>
    </source>
</evidence>
<proteinExistence type="inferred from homology"/>
<feature type="transmembrane region" description="Helical" evidence="7">
    <location>
        <begin position="181"/>
        <end position="202"/>
    </location>
</feature>
<evidence type="ECO:0000256" key="2">
    <source>
        <dbReference type="ARBA" id="ARBA00022448"/>
    </source>
</evidence>
<keyword evidence="6 7" id="KW-0472">Membrane</keyword>
<evidence type="ECO:0000256" key="4">
    <source>
        <dbReference type="ARBA" id="ARBA00022692"/>
    </source>
</evidence>
<dbReference type="CDD" id="cd06261">
    <property type="entry name" value="TM_PBP2"/>
    <property type="match status" value="1"/>
</dbReference>
<dbReference type="PANTHER" id="PTHR30193">
    <property type="entry name" value="ABC TRANSPORTER PERMEASE PROTEIN"/>
    <property type="match status" value="1"/>
</dbReference>
<dbReference type="Gene3D" id="1.10.3720.10">
    <property type="entry name" value="MetI-like"/>
    <property type="match status" value="1"/>
</dbReference>
<evidence type="ECO:0000313" key="9">
    <source>
        <dbReference type="EMBL" id="QSO46050.1"/>
    </source>
</evidence>
<feature type="transmembrane region" description="Helical" evidence="7">
    <location>
        <begin position="223"/>
        <end position="247"/>
    </location>
</feature>
<dbReference type="InterPro" id="IPR000515">
    <property type="entry name" value="MetI-like"/>
</dbReference>
<feature type="transmembrane region" description="Helical" evidence="7">
    <location>
        <begin position="284"/>
        <end position="304"/>
    </location>
</feature>
<dbReference type="Proteomes" id="UP000663505">
    <property type="component" value="Chromosome"/>
</dbReference>
<comment type="similarity">
    <text evidence="7">Belongs to the binding-protein-dependent transport system permease family.</text>
</comment>
<keyword evidence="5 7" id="KW-1133">Transmembrane helix</keyword>
<dbReference type="RefSeq" id="WP_206655422.1">
    <property type="nucleotide sequence ID" value="NZ_CP071182.1"/>
</dbReference>
<feature type="transmembrane region" description="Helical" evidence="7">
    <location>
        <begin position="30"/>
        <end position="63"/>
    </location>
</feature>
<dbReference type="SUPFAM" id="SSF161098">
    <property type="entry name" value="MetI-like"/>
    <property type="match status" value="1"/>
</dbReference>
<evidence type="ECO:0000259" key="8">
    <source>
        <dbReference type="PROSITE" id="PS50928"/>
    </source>
</evidence>
<dbReference type="AlphaFoldDB" id="A0A9X7VWV1"/>
<evidence type="ECO:0000256" key="1">
    <source>
        <dbReference type="ARBA" id="ARBA00004651"/>
    </source>
</evidence>
<evidence type="ECO:0000313" key="10">
    <source>
        <dbReference type="Proteomes" id="UP000663505"/>
    </source>
</evidence>
<dbReference type="EMBL" id="CP071182">
    <property type="protein sequence ID" value="QSO46050.1"/>
    <property type="molecule type" value="Genomic_DNA"/>
</dbReference>
<dbReference type="KEGG" id="afx:JZ786_16140"/>
<protein>
    <submittedName>
        <fullName evidence="9">Sugar ABC transporter permease</fullName>
    </submittedName>
</protein>
<dbReference type="GO" id="GO:0005886">
    <property type="term" value="C:plasma membrane"/>
    <property type="evidence" value="ECO:0007669"/>
    <property type="project" value="UniProtKB-SubCell"/>
</dbReference>
<feature type="domain" description="ABC transmembrane type-1" evidence="8">
    <location>
        <begin position="91"/>
        <end position="305"/>
    </location>
</feature>